<reference evidence="11 12" key="1">
    <citation type="submission" date="2019-03" db="EMBL/GenBank/DDBJ databases">
        <title>Genomic Encyclopedia of Type Strains, Phase IV (KMG-IV): sequencing the most valuable type-strain genomes for metagenomic binning, comparative biology and taxonomic classification.</title>
        <authorList>
            <person name="Goeker M."/>
        </authorList>
    </citation>
    <scope>NUCLEOTIDE SEQUENCE [LARGE SCALE GENOMIC DNA]</scope>
    <source>
        <strain evidence="11 12">DSM 21153</strain>
    </source>
</reference>
<evidence type="ECO:0000256" key="4">
    <source>
        <dbReference type="ARBA" id="ARBA00022679"/>
    </source>
</evidence>
<accession>A0A4R1YHV6</accession>
<dbReference type="FunFam" id="3.90.550.10:FF:000023">
    <property type="entry name" value="Glucose-1-phosphate thymidylyltransferase"/>
    <property type="match status" value="1"/>
</dbReference>
<dbReference type="GO" id="GO:0046872">
    <property type="term" value="F:metal ion binding"/>
    <property type="evidence" value="ECO:0007669"/>
    <property type="project" value="UniProtKB-KW"/>
</dbReference>
<dbReference type="SUPFAM" id="SSF53448">
    <property type="entry name" value="Nucleotide-diphospho-sugar transferases"/>
    <property type="match status" value="1"/>
</dbReference>
<dbReference type="RefSeq" id="WP_132696798.1">
    <property type="nucleotide sequence ID" value="NZ_SLVM01000036.1"/>
</dbReference>
<evidence type="ECO:0000256" key="2">
    <source>
        <dbReference type="ARBA" id="ARBA00010480"/>
    </source>
</evidence>
<dbReference type="AlphaFoldDB" id="A0A4R1YHV6"/>
<comment type="catalytic activity">
    <reaction evidence="8 9">
        <text>dTTP + alpha-D-glucose 1-phosphate + H(+) = dTDP-alpha-D-glucose + diphosphate</text>
        <dbReference type="Rhea" id="RHEA:15225"/>
        <dbReference type="ChEBI" id="CHEBI:15378"/>
        <dbReference type="ChEBI" id="CHEBI:33019"/>
        <dbReference type="ChEBI" id="CHEBI:37568"/>
        <dbReference type="ChEBI" id="CHEBI:57477"/>
        <dbReference type="ChEBI" id="CHEBI:58601"/>
        <dbReference type="EC" id="2.7.7.24"/>
    </reaction>
</comment>
<dbReference type="InterPro" id="IPR005835">
    <property type="entry name" value="NTP_transferase_dom"/>
</dbReference>
<evidence type="ECO:0000256" key="1">
    <source>
        <dbReference type="ARBA" id="ARBA00001946"/>
    </source>
</evidence>
<evidence type="ECO:0000313" key="12">
    <source>
        <dbReference type="Proteomes" id="UP000295277"/>
    </source>
</evidence>
<dbReference type="Gene3D" id="3.90.550.10">
    <property type="entry name" value="Spore Coat Polysaccharide Biosynthesis Protein SpsA, Chain A"/>
    <property type="match status" value="1"/>
</dbReference>
<dbReference type="NCBIfam" id="TIGR01207">
    <property type="entry name" value="rmlA"/>
    <property type="match status" value="1"/>
</dbReference>
<dbReference type="OrthoDB" id="9801810at2"/>
<proteinExistence type="inferred from homology"/>
<comment type="cofactor">
    <cofactor evidence="1">
        <name>Mg(2+)</name>
        <dbReference type="ChEBI" id="CHEBI:18420"/>
    </cofactor>
</comment>
<sequence>MSTRKGIILAGGSGTRLYPITLGVSKQLLPLYDKPMIYYPLSVLMLAGIREIAIITTPEDQAQFQRLMGDGAQWGLSFTWITQPSPDGLAQAYLLAEDFLAGAPSAMVLGDNIFFGHGLPEILARADAQGQGGTVFGYQVADPERYGVVTFDLTGTRAIEIVEKPERPASDYAVTGLYFLDCTAPERARSIRPSARGELEITSLLETYLSEGSLTVEKMGRGYAWLDTGTHASLLDAGNFVRTLQDRQGLQISAPEEIAYRQGWIDRAALMAHAKAFGKTRYGAFLARLAESD</sequence>
<protein>
    <recommendedName>
        <fullName evidence="3 9">Glucose-1-phosphate thymidylyltransferase</fullName>
        <ecNumber evidence="3 9">2.7.7.24</ecNumber>
    </recommendedName>
</protein>
<dbReference type="PANTHER" id="PTHR43532:SF1">
    <property type="entry name" value="GLUCOSE-1-PHOSPHATE THYMIDYLYLTRANSFERASE 1"/>
    <property type="match status" value="1"/>
</dbReference>
<dbReference type="InterPro" id="IPR005907">
    <property type="entry name" value="G1P_thy_trans_s"/>
</dbReference>
<keyword evidence="4 9" id="KW-0808">Transferase</keyword>
<comment type="function">
    <text evidence="9">Catalyzes the formation of dTDP-glucose, from dTTP and glucose 1-phosphate, as well as its pyrophosphorolysis.</text>
</comment>
<dbReference type="GO" id="GO:0008879">
    <property type="term" value="F:glucose-1-phosphate thymidylyltransferase activity"/>
    <property type="evidence" value="ECO:0007669"/>
    <property type="project" value="UniProtKB-EC"/>
</dbReference>
<gene>
    <name evidence="11" type="ORF">EV216_13610</name>
</gene>
<evidence type="ECO:0000313" key="11">
    <source>
        <dbReference type="EMBL" id="TCM75882.1"/>
    </source>
</evidence>
<keyword evidence="7 9" id="KW-0460">Magnesium</keyword>
<evidence type="ECO:0000256" key="6">
    <source>
        <dbReference type="ARBA" id="ARBA00022723"/>
    </source>
</evidence>
<evidence type="ECO:0000256" key="3">
    <source>
        <dbReference type="ARBA" id="ARBA00012461"/>
    </source>
</evidence>
<evidence type="ECO:0000256" key="5">
    <source>
        <dbReference type="ARBA" id="ARBA00022695"/>
    </source>
</evidence>
<keyword evidence="12" id="KW-1185">Reference proteome</keyword>
<keyword evidence="6 9" id="KW-0479">Metal-binding</keyword>
<comment type="similarity">
    <text evidence="2 9">Belongs to the glucose-1-phosphate thymidylyltransferase family.</text>
</comment>
<dbReference type="CDD" id="cd02538">
    <property type="entry name" value="G1P_TT_short"/>
    <property type="match status" value="1"/>
</dbReference>
<name>A0A4R1YHV6_9RHOB</name>
<evidence type="ECO:0000256" key="9">
    <source>
        <dbReference type="RuleBase" id="RU003706"/>
    </source>
</evidence>
<feature type="domain" description="Nucleotidyl transferase" evidence="10">
    <location>
        <begin position="5"/>
        <end position="241"/>
    </location>
</feature>
<comment type="caution">
    <text evidence="11">The sequence shown here is derived from an EMBL/GenBank/DDBJ whole genome shotgun (WGS) entry which is preliminary data.</text>
</comment>
<keyword evidence="5 9" id="KW-0548">Nucleotidyltransferase</keyword>
<organism evidence="11 12">
    <name type="scientific">Rhodovulum steppense</name>
    <dbReference type="NCBI Taxonomy" id="540251"/>
    <lineage>
        <taxon>Bacteria</taxon>
        <taxon>Pseudomonadati</taxon>
        <taxon>Pseudomonadota</taxon>
        <taxon>Alphaproteobacteria</taxon>
        <taxon>Rhodobacterales</taxon>
        <taxon>Paracoccaceae</taxon>
        <taxon>Rhodovulum</taxon>
    </lineage>
</organism>
<dbReference type="InterPro" id="IPR029044">
    <property type="entry name" value="Nucleotide-diphossugar_trans"/>
</dbReference>
<evidence type="ECO:0000259" key="10">
    <source>
        <dbReference type="Pfam" id="PF00483"/>
    </source>
</evidence>
<dbReference type="PANTHER" id="PTHR43532">
    <property type="entry name" value="GLUCOSE-1-PHOSPHATE THYMIDYLYLTRANSFERASE"/>
    <property type="match status" value="1"/>
</dbReference>
<dbReference type="EMBL" id="SLVM01000036">
    <property type="protein sequence ID" value="TCM75882.1"/>
    <property type="molecule type" value="Genomic_DNA"/>
</dbReference>
<dbReference type="Pfam" id="PF00483">
    <property type="entry name" value="NTP_transferase"/>
    <property type="match status" value="1"/>
</dbReference>
<dbReference type="EC" id="2.7.7.24" evidence="3 9"/>
<evidence type="ECO:0000256" key="8">
    <source>
        <dbReference type="ARBA" id="ARBA00049336"/>
    </source>
</evidence>
<evidence type="ECO:0000256" key="7">
    <source>
        <dbReference type="ARBA" id="ARBA00022842"/>
    </source>
</evidence>
<dbReference type="Proteomes" id="UP000295277">
    <property type="component" value="Unassembled WGS sequence"/>
</dbReference>